<reference evidence="1 2" key="1">
    <citation type="submission" date="2021-08" db="EMBL/GenBank/DDBJ databases">
        <title>Genomic Architecture of Streptomyces flavotricini NGL1 and Streptomyces erythrochromogenes HMS4 With Differential Plant Beneficial attributes and laccase production capabilities.</title>
        <authorList>
            <person name="Salwan R."/>
            <person name="Kaur R."/>
            <person name="Sharma V."/>
        </authorList>
    </citation>
    <scope>NUCLEOTIDE SEQUENCE [LARGE SCALE GENOMIC DNA]</scope>
    <source>
        <strain evidence="1 2">NGL1</strain>
    </source>
</reference>
<evidence type="ECO:0000313" key="1">
    <source>
        <dbReference type="EMBL" id="MCC0094184.1"/>
    </source>
</evidence>
<dbReference type="Gene3D" id="1.10.287.610">
    <property type="entry name" value="Helix hairpin bin"/>
    <property type="match status" value="1"/>
</dbReference>
<gene>
    <name evidence="1" type="ORF">K7B10_05140</name>
</gene>
<dbReference type="Proteomes" id="UP001520654">
    <property type="component" value="Unassembled WGS sequence"/>
</dbReference>
<evidence type="ECO:0000313" key="2">
    <source>
        <dbReference type="Proteomes" id="UP001520654"/>
    </source>
</evidence>
<protein>
    <submittedName>
        <fullName evidence="1">Uncharacterized protein</fullName>
    </submittedName>
</protein>
<comment type="caution">
    <text evidence="1">The sequence shown here is derived from an EMBL/GenBank/DDBJ whole genome shotgun (WGS) entry which is preliminary data.</text>
</comment>
<sequence>MAVLHRHLDHTRQPAGIVRRLRDDRGMTITNAPPAGCALAHRDAYADAIGAVIRAAAAHYGSGDPPLDDASFDLLVSLIQAYEERYPEHTDPASPAGEVAGSPAFLSRRAVRAAEPVRGSPPAPVG</sequence>
<accession>A0ABS8E1M9</accession>
<organism evidence="1 2">
    <name type="scientific">Streptomyces flavotricini</name>
    <dbReference type="NCBI Taxonomy" id="66888"/>
    <lineage>
        <taxon>Bacteria</taxon>
        <taxon>Bacillati</taxon>
        <taxon>Actinomycetota</taxon>
        <taxon>Actinomycetes</taxon>
        <taxon>Kitasatosporales</taxon>
        <taxon>Streptomycetaceae</taxon>
        <taxon>Streptomyces</taxon>
    </lineage>
</organism>
<keyword evidence="2" id="KW-1185">Reference proteome</keyword>
<name>A0ABS8E1M9_9ACTN</name>
<dbReference type="SUPFAM" id="SSF56091">
    <property type="entry name" value="DNA ligase/mRNA capping enzyme, catalytic domain"/>
    <property type="match status" value="1"/>
</dbReference>
<dbReference type="EMBL" id="JAINUL010000001">
    <property type="protein sequence ID" value="MCC0094184.1"/>
    <property type="molecule type" value="Genomic_DNA"/>
</dbReference>
<proteinExistence type="predicted"/>